<evidence type="ECO:0000313" key="2">
    <source>
        <dbReference type="Proteomes" id="UP000202485"/>
    </source>
</evidence>
<protein>
    <submittedName>
        <fullName evidence="1">Uncharacterized protein</fullName>
    </submittedName>
</protein>
<dbReference type="AlphaFoldDB" id="A0A238L087"/>
<accession>A0A238L087</accession>
<dbReference type="EMBL" id="FXYG01000004">
    <property type="protein sequence ID" value="SMX48348.1"/>
    <property type="molecule type" value="Genomic_DNA"/>
</dbReference>
<evidence type="ECO:0000313" key="1">
    <source>
        <dbReference type="EMBL" id="SMX48348.1"/>
    </source>
</evidence>
<reference evidence="2" key="1">
    <citation type="submission" date="2017-05" db="EMBL/GenBank/DDBJ databases">
        <authorList>
            <person name="Rodrigo-Torres L."/>
            <person name="Arahal R. D."/>
            <person name="Lucena T."/>
        </authorList>
    </citation>
    <scope>NUCLEOTIDE SEQUENCE [LARGE SCALE GENOMIC DNA]</scope>
    <source>
        <strain evidence="2">CECT 8715</strain>
    </source>
</reference>
<name>A0A238L087_9RHOB</name>
<dbReference type="Proteomes" id="UP000202485">
    <property type="component" value="Unassembled WGS sequence"/>
</dbReference>
<gene>
    <name evidence="1" type="ORF">RUA8715_03440</name>
</gene>
<organism evidence="1 2">
    <name type="scientific">Ruegeria arenilitoris</name>
    <dbReference type="NCBI Taxonomy" id="1173585"/>
    <lineage>
        <taxon>Bacteria</taxon>
        <taxon>Pseudomonadati</taxon>
        <taxon>Pseudomonadota</taxon>
        <taxon>Alphaproteobacteria</taxon>
        <taxon>Rhodobacterales</taxon>
        <taxon>Roseobacteraceae</taxon>
        <taxon>Ruegeria</taxon>
    </lineage>
</organism>
<keyword evidence="2" id="KW-1185">Reference proteome</keyword>
<sequence>MGHAMIDRAEKGLYQFIEQLFINAKEESADVHGDNAIRSG</sequence>
<proteinExistence type="predicted"/>